<dbReference type="EMBL" id="BMSZ01000009">
    <property type="protein sequence ID" value="GGS56108.1"/>
    <property type="molecule type" value="Genomic_DNA"/>
</dbReference>
<gene>
    <name evidence="2" type="ORF">GCM10010253_33170</name>
</gene>
<keyword evidence="3" id="KW-1185">Reference proteome</keyword>
<protein>
    <submittedName>
        <fullName evidence="2">Uncharacterized protein</fullName>
    </submittedName>
</protein>
<dbReference type="Proteomes" id="UP000659767">
    <property type="component" value="Unassembled WGS sequence"/>
</dbReference>
<evidence type="ECO:0000313" key="3">
    <source>
        <dbReference type="Proteomes" id="UP000659767"/>
    </source>
</evidence>
<evidence type="ECO:0000256" key="1">
    <source>
        <dbReference type="SAM" id="MobiDB-lite"/>
    </source>
</evidence>
<evidence type="ECO:0000313" key="2">
    <source>
        <dbReference type="EMBL" id="GGS56108.1"/>
    </source>
</evidence>
<name>A0ABQ2T6X7_STRBA</name>
<organism evidence="2 3">
    <name type="scientific">Streptomyces badius</name>
    <dbReference type="NCBI Taxonomy" id="1941"/>
    <lineage>
        <taxon>Bacteria</taxon>
        <taxon>Bacillati</taxon>
        <taxon>Actinomycetota</taxon>
        <taxon>Actinomycetes</taxon>
        <taxon>Kitasatosporales</taxon>
        <taxon>Streptomycetaceae</taxon>
        <taxon>Streptomyces</taxon>
    </lineage>
</organism>
<feature type="region of interest" description="Disordered" evidence="1">
    <location>
        <begin position="52"/>
        <end position="74"/>
    </location>
</feature>
<proteinExistence type="predicted"/>
<accession>A0ABQ2T6X7</accession>
<comment type="caution">
    <text evidence="2">The sequence shown here is derived from an EMBL/GenBank/DDBJ whole genome shotgun (WGS) entry which is preliminary data.</text>
</comment>
<reference evidence="3" key="1">
    <citation type="journal article" date="2019" name="Int. J. Syst. Evol. Microbiol.">
        <title>The Global Catalogue of Microorganisms (GCM) 10K type strain sequencing project: providing services to taxonomists for standard genome sequencing and annotation.</title>
        <authorList>
            <consortium name="The Broad Institute Genomics Platform"/>
            <consortium name="The Broad Institute Genome Sequencing Center for Infectious Disease"/>
            <person name="Wu L."/>
            <person name="Ma J."/>
        </authorList>
    </citation>
    <scope>NUCLEOTIDE SEQUENCE [LARGE SCALE GENOMIC DNA]</scope>
    <source>
        <strain evidence="3">JCM 4350</strain>
    </source>
</reference>
<sequence length="74" mass="8143">MGDPVTKMDERGQQPIDKHQPVLCAGAHGPLPWPGGEPGLVTLLPQRADLFDEFSNHSHSQARDPPIADDHRTR</sequence>